<evidence type="ECO:0000313" key="2">
    <source>
        <dbReference type="Proteomes" id="UP000824107"/>
    </source>
</evidence>
<reference evidence="1" key="1">
    <citation type="submission" date="2020-10" db="EMBL/GenBank/DDBJ databases">
        <authorList>
            <person name="Gilroy R."/>
        </authorList>
    </citation>
    <scope>NUCLEOTIDE SEQUENCE</scope>
    <source>
        <strain evidence="1">ChiW3-316</strain>
    </source>
</reference>
<dbReference type="EMBL" id="DVNC01000021">
    <property type="protein sequence ID" value="HIU53003.1"/>
    <property type="molecule type" value="Genomic_DNA"/>
</dbReference>
<dbReference type="AlphaFoldDB" id="A0A9D1SB14"/>
<organism evidence="1 2">
    <name type="scientific">Candidatus Scatocola faecipullorum</name>
    <dbReference type="NCBI Taxonomy" id="2840917"/>
    <lineage>
        <taxon>Bacteria</taxon>
        <taxon>Pseudomonadati</taxon>
        <taxon>Pseudomonadota</taxon>
        <taxon>Alphaproteobacteria</taxon>
        <taxon>Rhodospirillales</taxon>
        <taxon>Rhodospirillaceae</taxon>
        <taxon>Rhodospirillaceae incertae sedis</taxon>
        <taxon>Candidatus Scatocola</taxon>
    </lineage>
</organism>
<dbReference type="Proteomes" id="UP000824107">
    <property type="component" value="Unassembled WGS sequence"/>
</dbReference>
<name>A0A9D1SB14_9PROT</name>
<evidence type="ECO:0000313" key="1">
    <source>
        <dbReference type="EMBL" id="HIU53003.1"/>
    </source>
</evidence>
<accession>A0A9D1SB14</accession>
<gene>
    <name evidence="1" type="ORF">IAD20_02860</name>
</gene>
<comment type="caution">
    <text evidence="1">The sequence shown here is derived from an EMBL/GenBank/DDBJ whole genome shotgun (WGS) entry which is preliminary data.</text>
</comment>
<protein>
    <submittedName>
        <fullName evidence="1">Uncharacterized protein</fullName>
    </submittedName>
</protein>
<dbReference type="PROSITE" id="PS51257">
    <property type="entry name" value="PROKAR_LIPOPROTEIN"/>
    <property type="match status" value="1"/>
</dbReference>
<sequence>MKAMFSIRKILFTVLLIGLTGGCSAIFGSYEGDEPARYTELRFEDQKPIKLKVSKVDVISEFTPSFRRPNVEHLFPISIEKTAKTWARDRLEAVDFSSDKVAQFIIKDASVTEELETTDKVFERDRMKYRATLNVVIRISDPQKLSNAETEIQAWRELIIPADTDIAEKEKYWNGMVTKLFDEFNLRMERNIHQYLNMYVQDSNYIQEY</sequence>
<reference evidence="1" key="2">
    <citation type="journal article" date="2021" name="PeerJ">
        <title>Extensive microbial diversity within the chicken gut microbiome revealed by metagenomics and culture.</title>
        <authorList>
            <person name="Gilroy R."/>
            <person name="Ravi A."/>
            <person name="Getino M."/>
            <person name="Pursley I."/>
            <person name="Horton D.L."/>
            <person name="Alikhan N.F."/>
            <person name="Baker D."/>
            <person name="Gharbi K."/>
            <person name="Hall N."/>
            <person name="Watson M."/>
            <person name="Adriaenssens E.M."/>
            <person name="Foster-Nyarko E."/>
            <person name="Jarju S."/>
            <person name="Secka A."/>
            <person name="Antonio M."/>
            <person name="Oren A."/>
            <person name="Chaudhuri R.R."/>
            <person name="La Ragione R."/>
            <person name="Hildebrand F."/>
            <person name="Pallen M.J."/>
        </authorList>
    </citation>
    <scope>NUCLEOTIDE SEQUENCE</scope>
    <source>
        <strain evidence="1">ChiW3-316</strain>
    </source>
</reference>
<proteinExistence type="predicted"/>